<dbReference type="Gene3D" id="1.10.357.10">
    <property type="entry name" value="Tetracycline Repressor, domain 2"/>
    <property type="match status" value="1"/>
</dbReference>
<protein>
    <recommendedName>
        <fullName evidence="1">Transcriptional regulator TetR C-terminal Firmicutes type domain-containing protein</fullName>
    </recommendedName>
</protein>
<reference evidence="2" key="1">
    <citation type="submission" date="2021-03" db="EMBL/GenBank/DDBJ databases">
        <title>Antimicrobial resistance genes in bacteria isolated from Japanese honey, and their potential for conferring macrolide and lincosamide resistance in the American foulbrood pathogen Paenibacillus larvae.</title>
        <authorList>
            <person name="Okamoto M."/>
            <person name="Kumagai M."/>
            <person name="Kanamori H."/>
            <person name="Takamatsu D."/>
        </authorList>
    </citation>
    <scope>NUCLEOTIDE SEQUENCE</scope>
    <source>
        <strain evidence="2">J27TS8</strain>
    </source>
</reference>
<evidence type="ECO:0000313" key="3">
    <source>
        <dbReference type="Proteomes" id="UP000682111"/>
    </source>
</evidence>
<sequence length="139" mass="15866">MNELLSDLKEAILLCPISMNPFSISLLETVMQTVLEHISLNMTFYRSMLIEENRIYLFQAKMENIIKDKLMEGWKPAQENAPLAISKELLIEYLVSAFMGIIIWSIKNDKPLSKEEISSQFSKIVAYGHLRAAGIAVEE</sequence>
<evidence type="ECO:0000313" key="2">
    <source>
        <dbReference type="EMBL" id="GIN63899.1"/>
    </source>
</evidence>
<dbReference type="Proteomes" id="UP000682111">
    <property type="component" value="Unassembled WGS sequence"/>
</dbReference>
<proteinExistence type="predicted"/>
<dbReference type="RefSeq" id="WP_244988978.1">
    <property type="nucleotide sequence ID" value="NZ_BORC01000009.1"/>
</dbReference>
<dbReference type="InterPro" id="IPR039532">
    <property type="entry name" value="TetR_C_Firmicutes"/>
</dbReference>
<gene>
    <name evidence="2" type="ORF">J27TS8_38920</name>
</gene>
<evidence type="ECO:0000259" key="1">
    <source>
        <dbReference type="Pfam" id="PF14278"/>
    </source>
</evidence>
<dbReference type="EMBL" id="BORC01000009">
    <property type="protein sequence ID" value="GIN63899.1"/>
    <property type="molecule type" value="Genomic_DNA"/>
</dbReference>
<keyword evidence="3" id="KW-1185">Reference proteome</keyword>
<organism evidence="2 3">
    <name type="scientific">Robertmurraya siralis</name>
    <dbReference type="NCBI Taxonomy" id="77777"/>
    <lineage>
        <taxon>Bacteria</taxon>
        <taxon>Bacillati</taxon>
        <taxon>Bacillota</taxon>
        <taxon>Bacilli</taxon>
        <taxon>Bacillales</taxon>
        <taxon>Bacillaceae</taxon>
        <taxon>Robertmurraya</taxon>
    </lineage>
</organism>
<name>A0A919WLP5_9BACI</name>
<dbReference type="Pfam" id="PF14278">
    <property type="entry name" value="TetR_C_8"/>
    <property type="match status" value="1"/>
</dbReference>
<accession>A0A919WLP5</accession>
<feature type="domain" description="Transcriptional regulator TetR C-terminal Firmicutes type" evidence="1">
    <location>
        <begin position="28"/>
        <end position="125"/>
    </location>
</feature>
<dbReference type="AlphaFoldDB" id="A0A919WLP5"/>
<comment type="caution">
    <text evidence="2">The sequence shown here is derived from an EMBL/GenBank/DDBJ whole genome shotgun (WGS) entry which is preliminary data.</text>
</comment>